<evidence type="ECO:0000256" key="6">
    <source>
        <dbReference type="ARBA" id="ARBA00022989"/>
    </source>
</evidence>
<reference evidence="9 10" key="1">
    <citation type="submission" date="2013-03" db="EMBL/GenBank/DDBJ databases">
        <title>Assembly of a new bacterial strain Brevibacillus borstelensis AK1.</title>
        <authorList>
            <person name="Rajan I."/>
            <person name="PoliReddy D."/>
            <person name="Sugumar T."/>
            <person name="Rathinam K."/>
            <person name="Alqarawi S."/>
            <person name="Khalil A.B."/>
            <person name="Sivakumar N."/>
        </authorList>
    </citation>
    <scope>NUCLEOTIDE SEQUENCE [LARGE SCALE GENOMIC DNA]</scope>
    <source>
        <strain evidence="9 10">AK1</strain>
    </source>
</reference>
<feature type="transmembrane region" description="Helical" evidence="8">
    <location>
        <begin position="318"/>
        <end position="338"/>
    </location>
</feature>
<dbReference type="PANTHER" id="PTHR34975:SF2">
    <property type="entry name" value="SPORE GERMINATION PROTEIN A2"/>
    <property type="match status" value="1"/>
</dbReference>
<evidence type="ECO:0000256" key="1">
    <source>
        <dbReference type="ARBA" id="ARBA00004141"/>
    </source>
</evidence>
<organism evidence="9 10">
    <name type="scientific">Brevibacillus borstelensis AK1</name>
    <dbReference type="NCBI Taxonomy" id="1300222"/>
    <lineage>
        <taxon>Bacteria</taxon>
        <taxon>Bacillati</taxon>
        <taxon>Bacillota</taxon>
        <taxon>Bacilli</taxon>
        <taxon>Bacillales</taxon>
        <taxon>Paenibacillaceae</taxon>
        <taxon>Brevibacillus</taxon>
    </lineage>
</organism>
<name>M8EBT0_9BACL</name>
<gene>
    <name evidence="9" type="ORF">I532_09232</name>
</gene>
<dbReference type="AlphaFoldDB" id="M8EBT0"/>
<evidence type="ECO:0000256" key="4">
    <source>
        <dbReference type="ARBA" id="ARBA00022544"/>
    </source>
</evidence>
<dbReference type="GO" id="GO:0016020">
    <property type="term" value="C:membrane"/>
    <property type="evidence" value="ECO:0007669"/>
    <property type="project" value="UniProtKB-SubCell"/>
</dbReference>
<comment type="subcellular location">
    <subcellularLocation>
        <location evidence="1">Membrane</location>
        <topology evidence="1">Multi-pass membrane protein</topology>
    </subcellularLocation>
</comment>
<dbReference type="PATRIC" id="fig|1300222.3.peg.1904"/>
<dbReference type="EMBL" id="APBN01000003">
    <property type="protein sequence ID" value="EMT52950.1"/>
    <property type="molecule type" value="Genomic_DNA"/>
</dbReference>
<feature type="transmembrane region" description="Helical" evidence="8">
    <location>
        <begin position="92"/>
        <end position="119"/>
    </location>
</feature>
<dbReference type="STRING" id="1300222.I532_09232"/>
<proteinExistence type="inferred from homology"/>
<dbReference type="Proteomes" id="UP000012081">
    <property type="component" value="Unassembled WGS sequence"/>
</dbReference>
<evidence type="ECO:0000256" key="3">
    <source>
        <dbReference type="ARBA" id="ARBA00022448"/>
    </source>
</evidence>
<dbReference type="RefSeq" id="WP_003387797.1">
    <property type="nucleotide sequence ID" value="NZ_APBN01000003.1"/>
</dbReference>
<keyword evidence="5 8" id="KW-0812">Transmembrane</keyword>
<dbReference type="GO" id="GO:0009847">
    <property type="term" value="P:spore germination"/>
    <property type="evidence" value="ECO:0007669"/>
    <property type="project" value="InterPro"/>
</dbReference>
<feature type="transmembrane region" description="Helical" evidence="8">
    <location>
        <begin position="285"/>
        <end position="306"/>
    </location>
</feature>
<protein>
    <submittedName>
        <fullName evidence="9">Spore germination protein</fullName>
    </submittedName>
</protein>
<feature type="transmembrane region" description="Helical" evidence="8">
    <location>
        <begin position="12"/>
        <end position="35"/>
    </location>
</feature>
<evidence type="ECO:0000256" key="7">
    <source>
        <dbReference type="ARBA" id="ARBA00023136"/>
    </source>
</evidence>
<evidence type="ECO:0000256" key="5">
    <source>
        <dbReference type="ARBA" id="ARBA00022692"/>
    </source>
</evidence>
<evidence type="ECO:0000313" key="9">
    <source>
        <dbReference type="EMBL" id="EMT52950.1"/>
    </source>
</evidence>
<feature type="transmembrane region" description="Helical" evidence="8">
    <location>
        <begin position="131"/>
        <end position="149"/>
    </location>
</feature>
<feature type="transmembrane region" description="Helical" evidence="8">
    <location>
        <begin position="47"/>
        <end position="71"/>
    </location>
</feature>
<evidence type="ECO:0000256" key="8">
    <source>
        <dbReference type="SAM" id="Phobius"/>
    </source>
</evidence>
<sequence>MSQLGKDPQHNTFSLWQMTSLITSTLIGVGVLTLPRTTTEKMFEAGWMAPILGSVLTFFAIWLIAVLSRRFPGLTFIQYSRIVWGGHEQSRLGFWLSLPWIMMFLIALFVTTAITSRIFGEVVVTAVLMDTPLEVIIVSMFVLAVILCLHEIDTLARVNEILFPLILFPILFIALASFQKAEWNNILPLIRVPWETIITGAFETNFSFQGYEIMLIFFAFAHENTGKVKAGFYGIGISVFVYTLIVLAGIVVFGHEELQRVTWPTLELVKSTQVPGLILERLESAFLAVWVAAVFTTVANGYYAVIYGLRQLLKKGMLFQRIASIVLIFPLFFVAIGPQNIVELFKMTSLIGYTTVWISVVSPLIHWLIMLYRDRGRKREKGSDAHG</sequence>
<dbReference type="OrthoDB" id="2716906at2"/>
<dbReference type="PANTHER" id="PTHR34975">
    <property type="entry name" value="SPORE GERMINATION PROTEIN A2"/>
    <property type="match status" value="1"/>
</dbReference>
<keyword evidence="3" id="KW-0813">Transport</keyword>
<comment type="caution">
    <text evidence="9">The sequence shown here is derived from an EMBL/GenBank/DDBJ whole genome shotgun (WGS) entry which is preliminary data.</text>
</comment>
<keyword evidence="4" id="KW-0309">Germination</keyword>
<keyword evidence="7 8" id="KW-0472">Membrane</keyword>
<keyword evidence="6 8" id="KW-1133">Transmembrane helix</keyword>
<accession>M8EBT0</accession>
<feature type="transmembrane region" description="Helical" evidence="8">
    <location>
        <begin position="198"/>
        <end position="220"/>
    </location>
</feature>
<dbReference type="Gene3D" id="1.20.1740.10">
    <property type="entry name" value="Amino acid/polyamine transporter I"/>
    <property type="match status" value="1"/>
</dbReference>
<comment type="similarity">
    <text evidence="2">Belongs to the amino acid-polyamine-organocation (APC) superfamily. Spore germination protein (SGP) (TC 2.A.3.9) family.</text>
</comment>
<evidence type="ECO:0000313" key="10">
    <source>
        <dbReference type="Proteomes" id="UP000012081"/>
    </source>
</evidence>
<dbReference type="NCBIfam" id="TIGR00912">
    <property type="entry name" value="2A0309"/>
    <property type="match status" value="1"/>
</dbReference>
<feature type="transmembrane region" description="Helical" evidence="8">
    <location>
        <begin position="350"/>
        <end position="372"/>
    </location>
</feature>
<dbReference type="InterPro" id="IPR004761">
    <property type="entry name" value="Spore_GerAB"/>
</dbReference>
<feature type="transmembrane region" description="Helical" evidence="8">
    <location>
        <begin position="161"/>
        <end position="178"/>
    </location>
</feature>
<keyword evidence="10" id="KW-1185">Reference proteome</keyword>
<dbReference type="Pfam" id="PF03845">
    <property type="entry name" value="Spore_permease"/>
    <property type="match status" value="1"/>
</dbReference>
<evidence type="ECO:0000256" key="2">
    <source>
        <dbReference type="ARBA" id="ARBA00007998"/>
    </source>
</evidence>
<feature type="transmembrane region" description="Helical" evidence="8">
    <location>
        <begin position="232"/>
        <end position="254"/>
    </location>
</feature>